<accession>W6AVU2</accession>
<evidence type="ECO:0000313" key="1">
    <source>
        <dbReference type="EMBL" id="AHI57834.1"/>
    </source>
</evidence>
<organism evidence="1 2">
    <name type="scientific">Spiroplasma mirum ATCC 29335</name>
    <dbReference type="NCBI Taxonomy" id="838561"/>
    <lineage>
        <taxon>Bacteria</taxon>
        <taxon>Bacillati</taxon>
        <taxon>Mycoplasmatota</taxon>
        <taxon>Mollicutes</taxon>
        <taxon>Entomoplasmatales</taxon>
        <taxon>Spiroplasmataceae</taxon>
        <taxon>Spiroplasma</taxon>
    </lineage>
</organism>
<evidence type="ECO:0000313" key="2">
    <source>
        <dbReference type="Proteomes" id="UP000019260"/>
    </source>
</evidence>
<protein>
    <submittedName>
        <fullName evidence="1">Uncharacterized protein</fullName>
    </submittedName>
</protein>
<name>W6AVU2_9MOLU</name>
<keyword evidence="2" id="KW-1185">Reference proteome</keyword>
<dbReference type="Proteomes" id="UP000019260">
    <property type="component" value="Chromosome"/>
</dbReference>
<dbReference type="EMBL" id="CP006720">
    <property type="protein sequence ID" value="AHI57834.1"/>
    <property type="molecule type" value="Genomic_DNA"/>
</dbReference>
<reference evidence="1 2" key="1">
    <citation type="submission" date="2013-09" db="EMBL/GenBank/DDBJ databases">
        <title>Complete genome sequence of Spiroplasma mirum suckling mouse cataract agent.</title>
        <authorList>
            <person name="Landry C.A."/>
            <person name="Bastian F.O."/>
            <person name="Thune R.L."/>
        </authorList>
    </citation>
    <scope>NUCLEOTIDE SEQUENCE [LARGE SCALE GENOMIC DNA]</scope>
    <source>
        <strain evidence="1 2">SMCA</strain>
    </source>
</reference>
<dbReference type="AlphaFoldDB" id="W6AVU2"/>
<sequence>MLSEDIKQEILETSNIEISNILNDSSLNEEEKDF</sequence>
<proteinExistence type="predicted"/>
<dbReference type="STRING" id="838561.P344_02435"/>
<gene>
    <name evidence="1" type="ORF">P344_02435</name>
</gene>
<dbReference type="HOGENOM" id="CLU_3376107_0_0_14"/>
<dbReference type="KEGG" id="smia:P344_02435"/>